<evidence type="ECO:0000313" key="12">
    <source>
        <dbReference type="EMBL" id="KDR78407.1"/>
    </source>
</evidence>
<dbReference type="GO" id="GO:0000070">
    <property type="term" value="P:mitotic sister chromatid segregation"/>
    <property type="evidence" value="ECO:0007669"/>
    <property type="project" value="TreeGrafter"/>
</dbReference>
<organism evidence="12 13">
    <name type="scientific">Galerina marginata (strain CBS 339.88)</name>
    <dbReference type="NCBI Taxonomy" id="685588"/>
    <lineage>
        <taxon>Eukaryota</taxon>
        <taxon>Fungi</taxon>
        <taxon>Dikarya</taxon>
        <taxon>Basidiomycota</taxon>
        <taxon>Agaricomycotina</taxon>
        <taxon>Agaricomycetes</taxon>
        <taxon>Agaricomycetidae</taxon>
        <taxon>Agaricales</taxon>
        <taxon>Agaricineae</taxon>
        <taxon>Strophariaceae</taxon>
        <taxon>Galerina</taxon>
    </lineage>
</organism>
<comment type="subcellular location">
    <subcellularLocation>
        <location evidence="1">Chromosome</location>
        <location evidence="1">Centromere</location>
        <location evidence="1">Kinetochore</location>
    </subcellularLocation>
</comment>
<evidence type="ECO:0000313" key="13">
    <source>
        <dbReference type="Proteomes" id="UP000027222"/>
    </source>
</evidence>
<feature type="non-terminal residue" evidence="12">
    <location>
        <position position="295"/>
    </location>
</feature>
<evidence type="ECO:0000256" key="11">
    <source>
        <dbReference type="SAM" id="MobiDB-lite"/>
    </source>
</evidence>
<dbReference type="AlphaFoldDB" id="A0A067T7S2"/>
<proteinExistence type="inferred from homology"/>
<feature type="compositionally biased region" description="Low complexity" evidence="11">
    <location>
        <begin position="162"/>
        <end position="183"/>
    </location>
</feature>
<evidence type="ECO:0000256" key="9">
    <source>
        <dbReference type="ARBA" id="ARBA00023328"/>
    </source>
</evidence>
<dbReference type="Pfam" id="PF05859">
    <property type="entry name" value="Mis12"/>
    <property type="match status" value="1"/>
</dbReference>
<protein>
    <recommendedName>
        <fullName evidence="14">Mis12-domain-containing protein</fullName>
    </recommendedName>
</protein>
<dbReference type="GO" id="GO:0051382">
    <property type="term" value="P:kinetochore assembly"/>
    <property type="evidence" value="ECO:0007669"/>
    <property type="project" value="TreeGrafter"/>
</dbReference>
<keyword evidence="5" id="KW-0498">Mitosis</keyword>
<evidence type="ECO:0000256" key="6">
    <source>
        <dbReference type="ARBA" id="ARBA00022838"/>
    </source>
</evidence>
<feature type="region of interest" description="Disordered" evidence="11">
    <location>
        <begin position="162"/>
        <end position="190"/>
    </location>
</feature>
<keyword evidence="3" id="KW-0158">Chromosome</keyword>
<keyword evidence="7 10" id="KW-0175">Coiled coil</keyword>
<feature type="non-terminal residue" evidence="12">
    <location>
        <position position="1"/>
    </location>
</feature>
<comment type="similarity">
    <text evidence="2">Belongs to the mis12 family.</text>
</comment>
<keyword evidence="9" id="KW-0137">Centromere</keyword>
<evidence type="ECO:0000256" key="5">
    <source>
        <dbReference type="ARBA" id="ARBA00022776"/>
    </source>
</evidence>
<evidence type="ECO:0000256" key="10">
    <source>
        <dbReference type="SAM" id="Coils"/>
    </source>
</evidence>
<dbReference type="OrthoDB" id="1884855at2759"/>
<feature type="region of interest" description="Disordered" evidence="11">
    <location>
        <begin position="203"/>
        <end position="228"/>
    </location>
</feature>
<evidence type="ECO:0000256" key="4">
    <source>
        <dbReference type="ARBA" id="ARBA00022618"/>
    </source>
</evidence>
<evidence type="ECO:0000256" key="8">
    <source>
        <dbReference type="ARBA" id="ARBA00023306"/>
    </source>
</evidence>
<evidence type="ECO:0000256" key="1">
    <source>
        <dbReference type="ARBA" id="ARBA00004629"/>
    </source>
</evidence>
<feature type="compositionally biased region" description="Pro residues" evidence="11">
    <location>
        <begin position="206"/>
        <end position="217"/>
    </location>
</feature>
<evidence type="ECO:0008006" key="14">
    <source>
        <dbReference type="Google" id="ProtNLM"/>
    </source>
</evidence>
<dbReference type="GO" id="GO:0000444">
    <property type="term" value="C:MIS12/MIND type complex"/>
    <property type="evidence" value="ECO:0007669"/>
    <property type="project" value="TreeGrafter"/>
</dbReference>
<dbReference type="PANTHER" id="PTHR14527:SF2">
    <property type="entry name" value="PROTEIN MIS12 HOMOLOG"/>
    <property type="match status" value="1"/>
</dbReference>
<evidence type="ECO:0000256" key="2">
    <source>
        <dbReference type="ARBA" id="ARBA00008643"/>
    </source>
</evidence>
<keyword evidence="4" id="KW-0132">Cell division</keyword>
<evidence type="ECO:0000256" key="3">
    <source>
        <dbReference type="ARBA" id="ARBA00022454"/>
    </source>
</evidence>
<gene>
    <name evidence="12" type="ORF">GALMADRAFT_20169</name>
</gene>
<name>A0A067T7S2_GALM3</name>
<keyword evidence="13" id="KW-1185">Reference proteome</keyword>
<keyword evidence="6" id="KW-0995">Kinetochore</keyword>
<feature type="coiled-coil region" evidence="10">
    <location>
        <begin position="120"/>
        <end position="147"/>
    </location>
</feature>
<feature type="region of interest" description="Disordered" evidence="11">
    <location>
        <begin position="247"/>
        <end position="272"/>
    </location>
</feature>
<keyword evidence="8" id="KW-0131">Cell cycle</keyword>
<dbReference type="PANTHER" id="PTHR14527">
    <property type="entry name" value="PROTEIN MIS12 HOMOLOG"/>
    <property type="match status" value="1"/>
</dbReference>
<dbReference type="EMBL" id="KL142375">
    <property type="protein sequence ID" value="KDR78407.1"/>
    <property type="molecule type" value="Genomic_DNA"/>
</dbReference>
<accession>A0A067T7S2</accession>
<dbReference type="Proteomes" id="UP000027222">
    <property type="component" value="Unassembled WGS sequence"/>
</dbReference>
<dbReference type="STRING" id="685588.A0A067T7S2"/>
<dbReference type="InterPro" id="IPR008685">
    <property type="entry name" value="Centromere_Mis12"/>
</dbReference>
<sequence length="295" mass="31951">APHLLLCEALGFSPQLLLDDIINIANNAVQDGVNGMEEFLQKWADERAAQASAGGGATTHEVEQGLVAFQTLLEYHTDIAFDFFEAWCLRNIFMIPPELGGHIVLPHQEGLDLSVTPEEEQAAVEEVEELRRRLDGHRKLNRLLTRAIRTSTRQLTHAESRLSSLSHLSSLAPPSPSSSRQNPPQTPLATIPPRFLEMYQALSSPSLPPTSSLPPPASGSAGSGKREWETGKTGYVNWALGRLLVKGQGQGQSPSPGHTPVDKLDRAAASVGSGEEIRAALEVVGGLRRELDEEL</sequence>
<dbReference type="GO" id="GO:0005634">
    <property type="term" value="C:nucleus"/>
    <property type="evidence" value="ECO:0007669"/>
    <property type="project" value="InterPro"/>
</dbReference>
<dbReference type="GO" id="GO:0051301">
    <property type="term" value="P:cell division"/>
    <property type="evidence" value="ECO:0007669"/>
    <property type="project" value="UniProtKB-KW"/>
</dbReference>
<reference evidence="13" key="1">
    <citation type="journal article" date="2014" name="Proc. Natl. Acad. Sci. U.S.A.">
        <title>Extensive sampling of basidiomycete genomes demonstrates inadequacy of the white-rot/brown-rot paradigm for wood decay fungi.</title>
        <authorList>
            <person name="Riley R."/>
            <person name="Salamov A.A."/>
            <person name="Brown D.W."/>
            <person name="Nagy L.G."/>
            <person name="Floudas D."/>
            <person name="Held B.W."/>
            <person name="Levasseur A."/>
            <person name="Lombard V."/>
            <person name="Morin E."/>
            <person name="Otillar R."/>
            <person name="Lindquist E.A."/>
            <person name="Sun H."/>
            <person name="LaButti K.M."/>
            <person name="Schmutz J."/>
            <person name="Jabbour D."/>
            <person name="Luo H."/>
            <person name="Baker S.E."/>
            <person name="Pisabarro A.G."/>
            <person name="Walton J.D."/>
            <person name="Blanchette R.A."/>
            <person name="Henrissat B."/>
            <person name="Martin F."/>
            <person name="Cullen D."/>
            <person name="Hibbett D.S."/>
            <person name="Grigoriev I.V."/>
        </authorList>
    </citation>
    <scope>NUCLEOTIDE SEQUENCE [LARGE SCALE GENOMIC DNA]</scope>
    <source>
        <strain evidence="13">CBS 339.88</strain>
    </source>
</reference>
<evidence type="ECO:0000256" key="7">
    <source>
        <dbReference type="ARBA" id="ARBA00023054"/>
    </source>
</evidence>
<dbReference type="HOGENOM" id="CLU_082311_0_0_1"/>